<protein>
    <submittedName>
        <fullName evidence="1">Uncharacterized protein</fullName>
    </submittedName>
</protein>
<gene>
    <name evidence="1" type="ORF">JYE49_13360</name>
</gene>
<reference evidence="1" key="1">
    <citation type="submission" date="2021-01" db="EMBL/GenBank/DDBJ databases">
        <title>Complete genome sequence of Clostridiales bacterium R-7.</title>
        <authorList>
            <person name="Mahoney-Kurpe S.C."/>
            <person name="Palevich N."/>
            <person name="Koike S."/>
            <person name="Moon C.D."/>
            <person name="Attwood G.T."/>
        </authorList>
    </citation>
    <scope>NUCLEOTIDE SEQUENCE</scope>
    <source>
        <strain evidence="1">R-7</strain>
    </source>
</reference>
<accession>A0AC61MW92</accession>
<dbReference type="Proteomes" id="UP000682782">
    <property type="component" value="Chromosome"/>
</dbReference>
<proteinExistence type="predicted"/>
<evidence type="ECO:0000313" key="1">
    <source>
        <dbReference type="EMBL" id="QUC66816.1"/>
    </source>
</evidence>
<name>A0AC61MW92_9FIRM</name>
<organism evidence="1 2">
    <name type="scientific">Aristaeella hokkaidonensis</name>
    <dbReference type="NCBI Taxonomy" id="3046382"/>
    <lineage>
        <taxon>Bacteria</taxon>
        <taxon>Bacillati</taxon>
        <taxon>Bacillota</taxon>
        <taxon>Clostridia</taxon>
        <taxon>Eubacteriales</taxon>
        <taxon>Aristaeellaceae</taxon>
        <taxon>Aristaeella</taxon>
    </lineage>
</organism>
<evidence type="ECO:0000313" key="2">
    <source>
        <dbReference type="Proteomes" id="UP000682782"/>
    </source>
</evidence>
<dbReference type="EMBL" id="CP068393">
    <property type="protein sequence ID" value="QUC66816.1"/>
    <property type="molecule type" value="Genomic_DNA"/>
</dbReference>
<keyword evidence="2" id="KW-1185">Reference proteome</keyword>
<sequence length="200" mass="22900">MPKKEGVPVYYHASQVQGITTLEPRISNHGIPLVYLSRKRENVLVYLSNAIEKYCRETGFAYDGVWQKWGPYGFGPDGRLCLEEYYPDAIERTYKGVSGYIYHAEEIKDSGFEVQIPDAATSSEPVIVTGSEYVPDAYEAILEAEREGLIILRRYGEMTDRKKEWIAATIREEYASAEGHPEYRHFLRGCFPEILEGEKN</sequence>